<dbReference type="EMBL" id="CAXAMN010003403">
    <property type="protein sequence ID" value="CAK9004479.1"/>
    <property type="molecule type" value="Genomic_DNA"/>
</dbReference>
<keyword evidence="1" id="KW-0812">Transmembrane</keyword>
<name>A0ABP0ISJ0_9DINO</name>
<sequence length="361" mass="39906">MHGAYAGHDAEAIAKGIADAEASWPEHKDAMALIQIPAYQQRRAWVAQQAAEEEGRAWAQEYWHRIGETGDRVPLHGCQKADRPGVCKSDFPREAWVTPVAAVLCPCQAEAHGMATQGRKNRVGALHGPYGNEWLNCCHPATLASLRGANVDAQVPYRLPFDCQRCGSDLSAAQRQEIVRAAQRAQDAQTGYCADYCAGFTLLFAAIATVTVGTIISYVGNNEVCKPHTVWLIIFILLSYATAVFVYCISTYADPAQRVVTNLLNLCITSFTPARNNRRLQVRLNSRICQQVWARPPLIRICPVSSCGRTGGPSPAMWRNHGQYGLHLRNRDADRAAKEIARSISPMFPDCRLSSMWSLQR</sequence>
<accession>A0ABP0ISJ0</accession>
<comment type="caution">
    <text evidence="2">The sequence shown here is derived from an EMBL/GenBank/DDBJ whole genome shotgun (WGS) entry which is preliminary data.</text>
</comment>
<evidence type="ECO:0000313" key="3">
    <source>
        <dbReference type="Proteomes" id="UP001642484"/>
    </source>
</evidence>
<keyword evidence="1" id="KW-1133">Transmembrane helix</keyword>
<feature type="transmembrane region" description="Helical" evidence="1">
    <location>
        <begin position="198"/>
        <end position="219"/>
    </location>
</feature>
<keyword evidence="3" id="KW-1185">Reference proteome</keyword>
<evidence type="ECO:0000313" key="2">
    <source>
        <dbReference type="EMBL" id="CAK9004479.1"/>
    </source>
</evidence>
<protein>
    <recommendedName>
        <fullName evidence="4">Protein S-acyltransferase</fullName>
    </recommendedName>
</protein>
<keyword evidence="1" id="KW-0472">Membrane</keyword>
<evidence type="ECO:0008006" key="4">
    <source>
        <dbReference type="Google" id="ProtNLM"/>
    </source>
</evidence>
<proteinExistence type="predicted"/>
<gene>
    <name evidence="2" type="ORF">CCMP2556_LOCUS7693</name>
</gene>
<reference evidence="2 3" key="1">
    <citation type="submission" date="2024-02" db="EMBL/GenBank/DDBJ databases">
        <authorList>
            <person name="Chen Y."/>
            <person name="Shah S."/>
            <person name="Dougan E. K."/>
            <person name="Thang M."/>
            <person name="Chan C."/>
        </authorList>
    </citation>
    <scope>NUCLEOTIDE SEQUENCE [LARGE SCALE GENOMIC DNA]</scope>
</reference>
<evidence type="ECO:0000256" key="1">
    <source>
        <dbReference type="SAM" id="Phobius"/>
    </source>
</evidence>
<organism evidence="2 3">
    <name type="scientific">Durusdinium trenchii</name>
    <dbReference type="NCBI Taxonomy" id="1381693"/>
    <lineage>
        <taxon>Eukaryota</taxon>
        <taxon>Sar</taxon>
        <taxon>Alveolata</taxon>
        <taxon>Dinophyceae</taxon>
        <taxon>Suessiales</taxon>
        <taxon>Symbiodiniaceae</taxon>
        <taxon>Durusdinium</taxon>
    </lineage>
</organism>
<dbReference type="Proteomes" id="UP001642484">
    <property type="component" value="Unassembled WGS sequence"/>
</dbReference>
<feature type="transmembrane region" description="Helical" evidence="1">
    <location>
        <begin position="231"/>
        <end position="253"/>
    </location>
</feature>